<dbReference type="Pfam" id="PF12680">
    <property type="entry name" value="SnoaL_2"/>
    <property type="match status" value="1"/>
</dbReference>
<reference evidence="2 3" key="1">
    <citation type="journal article" date="2014" name="Int. J. Syst. Evol. Microbiol.">
        <title>Phaeodactylibacter xiamenensis gen. nov., sp. nov., a member of the family Saprospiraceae isolated from the marine alga Phaeodactylum tricornutum.</title>
        <authorList>
            <person name="Chen Z.Jr."/>
            <person name="Lei X."/>
            <person name="Lai Q."/>
            <person name="Li Y."/>
            <person name="Zhang B."/>
            <person name="Zhang J."/>
            <person name="Zhang H."/>
            <person name="Yang L."/>
            <person name="Zheng W."/>
            <person name="Tian Y."/>
            <person name="Yu Z."/>
            <person name="Xu H.Jr."/>
            <person name="Zheng T."/>
        </authorList>
    </citation>
    <scope>NUCLEOTIDE SEQUENCE [LARGE SCALE GENOMIC DNA]</scope>
    <source>
        <strain evidence="2 3">KD52</strain>
    </source>
</reference>
<comment type="caution">
    <text evidence="2">The sequence shown here is derived from an EMBL/GenBank/DDBJ whole genome shotgun (WGS) entry which is preliminary data.</text>
</comment>
<feature type="domain" description="SnoaL-like" evidence="1">
    <location>
        <begin position="9"/>
        <end position="119"/>
    </location>
</feature>
<dbReference type="EMBL" id="JPOS01000003">
    <property type="protein sequence ID" value="KGE89707.1"/>
    <property type="molecule type" value="Genomic_DNA"/>
</dbReference>
<dbReference type="InterPro" id="IPR032710">
    <property type="entry name" value="NTF2-like_dom_sf"/>
</dbReference>
<protein>
    <recommendedName>
        <fullName evidence="1">SnoaL-like domain-containing protein</fullName>
    </recommendedName>
</protein>
<evidence type="ECO:0000259" key="1">
    <source>
        <dbReference type="Pfam" id="PF12680"/>
    </source>
</evidence>
<proteinExistence type="predicted"/>
<dbReference type="Proteomes" id="UP000029736">
    <property type="component" value="Unassembled WGS sequence"/>
</dbReference>
<dbReference type="OrthoDB" id="582835at2"/>
<gene>
    <name evidence="2" type="ORF">IX84_01360</name>
</gene>
<dbReference type="STRING" id="1524460.IX84_01360"/>
<evidence type="ECO:0000313" key="3">
    <source>
        <dbReference type="Proteomes" id="UP000029736"/>
    </source>
</evidence>
<dbReference type="InterPro" id="IPR037401">
    <property type="entry name" value="SnoaL-like"/>
</dbReference>
<organism evidence="2 3">
    <name type="scientific">Phaeodactylibacter xiamenensis</name>
    <dbReference type="NCBI Taxonomy" id="1524460"/>
    <lineage>
        <taxon>Bacteria</taxon>
        <taxon>Pseudomonadati</taxon>
        <taxon>Bacteroidota</taxon>
        <taxon>Saprospiria</taxon>
        <taxon>Saprospirales</taxon>
        <taxon>Haliscomenobacteraceae</taxon>
        <taxon>Phaeodactylibacter</taxon>
    </lineage>
</organism>
<accession>A0A098SFH8</accession>
<evidence type="ECO:0000313" key="2">
    <source>
        <dbReference type="EMBL" id="KGE89707.1"/>
    </source>
</evidence>
<dbReference type="SUPFAM" id="SSF54427">
    <property type="entry name" value="NTF2-like"/>
    <property type="match status" value="1"/>
</dbReference>
<dbReference type="AlphaFoldDB" id="A0A098SFH8"/>
<dbReference type="Gene3D" id="3.10.450.50">
    <property type="match status" value="1"/>
</dbReference>
<keyword evidence="3" id="KW-1185">Reference proteome</keyword>
<sequence>MQTEQKRVIEDYIQAYNRFDVDGMVQHLHPSVVFKNITNGQTGLQTEGLPAFRQQAEQAKQYFSHRRQTITAWKFSGDTVTIEIDYEGQLAVDLPNGLKAGDTLRLSGQSVFVFEGHQVIALTDKS</sequence>
<name>A0A098SFH8_9BACT</name>